<name>A0A1S1NFU1_9MYCO</name>
<gene>
    <name evidence="1" type="ORF">BKN37_09530</name>
</gene>
<sequence>MLRAATTLLQKADRRQLADPRSLHALFHKTDRKHWGDPRSLHPSWEPRTRKAAALVPARSRVIEFGAGNRILERYLDSSCTYTPSDLVDRGPGTIVCDLNRRPLPDLGVDGYDVAVIMGVLEYLRDVPSVLDWLASHVQVCVLSYACADTNGHSPRAWLETVKRLKAGWMNHYREADLRSLFGERGFALVRQESWENQRLFVFSQPGAPA</sequence>
<comment type="caution">
    <text evidence="1">The sequence shown here is derived from an EMBL/GenBank/DDBJ whole genome shotgun (WGS) entry which is preliminary data.</text>
</comment>
<evidence type="ECO:0008006" key="3">
    <source>
        <dbReference type="Google" id="ProtNLM"/>
    </source>
</evidence>
<evidence type="ECO:0000313" key="1">
    <source>
        <dbReference type="EMBL" id="OHV04546.1"/>
    </source>
</evidence>
<proteinExistence type="predicted"/>
<dbReference type="Gene3D" id="3.40.50.150">
    <property type="entry name" value="Vaccinia Virus protein VP39"/>
    <property type="match status" value="1"/>
</dbReference>
<dbReference type="EMBL" id="MLQM01000037">
    <property type="protein sequence ID" value="OHV04546.1"/>
    <property type="molecule type" value="Genomic_DNA"/>
</dbReference>
<reference evidence="1 2" key="1">
    <citation type="submission" date="2016-10" db="EMBL/GenBank/DDBJ databases">
        <title>Genome sequence of Mycobacterium talmonii.</title>
        <authorList>
            <person name="Greninger A.L."/>
            <person name="Elliott B."/>
            <person name="Vasireddy S."/>
            <person name="Vasireddy R."/>
        </authorList>
    </citation>
    <scope>NUCLEOTIDE SEQUENCE [LARGE SCALE GENOMIC DNA]</scope>
    <source>
        <strain evidence="2">NE-TNMC-100812</strain>
    </source>
</reference>
<keyword evidence="2" id="KW-1185">Reference proteome</keyword>
<evidence type="ECO:0000313" key="2">
    <source>
        <dbReference type="Proteomes" id="UP000179734"/>
    </source>
</evidence>
<organism evidence="1 2">
    <name type="scientific">Mycobacterium talmoniae</name>
    <dbReference type="NCBI Taxonomy" id="1858794"/>
    <lineage>
        <taxon>Bacteria</taxon>
        <taxon>Bacillati</taxon>
        <taxon>Actinomycetota</taxon>
        <taxon>Actinomycetes</taxon>
        <taxon>Mycobacteriales</taxon>
        <taxon>Mycobacteriaceae</taxon>
        <taxon>Mycobacterium</taxon>
    </lineage>
</organism>
<accession>A0A1S1NFU1</accession>
<dbReference type="AlphaFoldDB" id="A0A1S1NFU1"/>
<protein>
    <recommendedName>
        <fullName evidence="3">Methyltransferase type 11 domain-containing protein</fullName>
    </recommendedName>
</protein>
<dbReference type="Proteomes" id="UP000179734">
    <property type="component" value="Unassembled WGS sequence"/>
</dbReference>
<dbReference type="SUPFAM" id="SSF53335">
    <property type="entry name" value="S-adenosyl-L-methionine-dependent methyltransferases"/>
    <property type="match status" value="1"/>
</dbReference>
<dbReference type="RefSeq" id="WP_071024871.1">
    <property type="nucleotide sequence ID" value="NZ_MLQM01000037.1"/>
</dbReference>
<dbReference type="Pfam" id="PF13489">
    <property type="entry name" value="Methyltransf_23"/>
    <property type="match status" value="1"/>
</dbReference>
<dbReference type="InterPro" id="IPR029063">
    <property type="entry name" value="SAM-dependent_MTases_sf"/>
</dbReference>